<dbReference type="Proteomes" id="UP001568894">
    <property type="component" value="Unassembled WGS sequence"/>
</dbReference>
<dbReference type="EMBL" id="JASMRN010000001">
    <property type="protein sequence ID" value="MEZ7513985.1"/>
    <property type="molecule type" value="Genomic_DNA"/>
</dbReference>
<dbReference type="Gene3D" id="2.40.128.520">
    <property type="match status" value="1"/>
</dbReference>
<keyword evidence="4" id="KW-1185">Reference proteome</keyword>
<dbReference type="PANTHER" id="PTHR36919:SF3">
    <property type="entry name" value="BLL5882 PROTEIN"/>
    <property type="match status" value="1"/>
</dbReference>
<feature type="signal peptide" evidence="1">
    <location>
        <begin position="1"/>
        <end position="19"/>
    </location>
</feature>
<reference evidence="3 4" key="1">
    <citation type="submission" date="2023-05" db="EMBL/GenBank/DDBJ databases">
        <title>Adaptations of aquatic viruses from atmosphere-close ecosystems of the Central Arctic Ocean.</title>
        <authorList>
            <person name="Rahlff J."/>
            <person name="Holmfeldt K."/>
        </authorList>
    </citation>
    <scope>NUCLEOTIDE SEQUENCE [LARGE SCALE GENOMIC DNA]</scope>
    <source>
        <strain evidence="3 4">Arc14</strain>
    </source>
</reference>
<evidence type="ECO:0000259" key="2">
    <source>
        <dbReference type="Pfam" id="PF09917"/>
    </source>
</evidence>
<evidence type="ECO:0000313" key="4">
    <source>
        <dbReference type="Proteomes" id="UP001568894"/>
    </source>
</evidence>
<comment type="caution">
    <text evidence="3">The sequence shown here is derived from an EMBL/GenBank/DDBJ whole genome shotgun (WGS) entry which is preliminary data.</text>
</comment>
<gene>
    <name evidence="3" type="ORF">QO192_01675</name>
</gene>
<dbReference type="PANTHER" id="PTHR36919">
    <property type="entry name" value="BLR1215 PROTEIN"/>
    <property type="match status" value="1"/>
</dbReference>
<accession>A0ABV4K8L2</accession>
<protein>
    <submittedName>
        <fullName evidence="3">DUF2147 domain-containing protein</fullName>
    </submittedName>
</protein>
<evidence type="ECO:0000256" key="1">
    <source>
        <dbReference type="SAM" id="SignalP"/>
    </source>
</evidence>
<proteinExistence type="predicted"/>
<organism evidence="3 4">
    <name type="scientific">Flavobacterium frigidarium</name>
    <dbReference type="NCBI Taxonomy" id="99286"/>
    <lineage>
        <taxon>Bacteria</taxon>
        <taxon>Pseudomonadati</taxon>
        <taxon>Bacteroidota</taxon>
        <taxon>Flavobacteriia</taxon>
        <taxon>Flavobacteriales</taxon>
        <taxon>Flavobacteriaceae</taxon>
        <taxon>Flavobacterium</taxon>
    </lineage>
</organism>
<sequence length="141" mass="15924">MKKTLFTFALLLITTVFYSQSITGKWKTIDDETGKAKSIIEIYEKSGKIYGKVVEILDASRAKELCQDCPGEDAKKPIMGLNVIKGLKKDGDEYSGGQILDPKNGKLYKCLIVLESQDKLKVRGYIGFSLLGRTQYWYRVK</sequence>
<evidence type="ECO:0000313" key="3">
    <source>
        <dbReference type="EMBL" id="MEZ7513985.1"/>
    </source>
</evidence>
<dbReference type="RefSeq" id="WP_026709510.1">
    <property type="nucleotide sequence ID" value="NZ_CAXBLC010000012.1"/>
</dbReference>
<keyword evidence="1" id="KW-0732">Signal</keyword>
<dbReference type="InterPro" id="IPR019223">
    <property type="entry name" value="DUF2147"/>
</dbReference>
<feature type="chain" id="PRO_5046750893" evidence="1">
    <location>
        <begin position="20"/>
        <end position="141"/>
    </location>
</feature>
<name>A0ABV4K8L2_9FLAO</name>
<dbReference type="Pfam" id="PF09917">
    <property type="entry name" value="DUF2147"/>
    <property type="match status" value="1"/>
</dbReference>
<feature type="domain" description="DUF2147" evidence="2">
    <location>
        <begin position="24"/>
        <end position="139"/>
    </location>
</feature>